<dbReference type="OrthoDB" id="107110at2759"/>
<evidence type="ECO:0000313" key="2">
    <source>
        <dbReference type="EMBL" id="KAI5063915.1"/>
    </source>
</evidence>
<dbReference type="AlphaFoldDB" id="A0A9D4U9Z6"/>
<name>A0A9D4U9Z6_ADICA</name>
<sequence>MSVCLRVSPWRDVLCTSPPEPALNEAAASVLRGARQLLCKQLRQLNSLLLKGIASAGERGELVVRILLIDAMDNLQQGQSCTTPVYLKDFLAVLLPDFTVLPCNLKHLMEGQYDVENGGYIGCLVVKVKNRKEVSGIRDTVDEMCQYKVKVSADEIVPDVMMLLRVVVDGTKRTEKETLKHNQRQSRRGSSSRSTGLMLGDVFVVKGLDRYHVKGLDR</sequence>
<keyword evidence="3" id="KW-1185">Reference proteome</keyword>
<gene>
    <name evidence="2" type="ORF">GOP47_0020585</name>
</gene>
<protein>
    <submittedName>
        <fullName evidence="2">Uncharacterized protein</fullName>
    </submittedName>
</protein>
<comment type="caution">
    <text evidence="2">The sequence shown here is derived from an EMBL/GenBank/DDBJ whole genome shotgun (WGS) entry which is preliminary data.</text>
</comment>
<dbReference type="PANTHER" id="PTHR33266:SF1">
    <property type="entry name" value="F-BOX DOMAIN-CONTAINING PROTEIN"/>
    <property type="match status" value="1"/>
</dbReference>
<evidence type="ECO:0000313" key="3">
    <source>
        <dbReference type="Proteomes" id="UP000886520"/>
    </source>
</evidence>
<dbReference type="PANTHER" id="PTHR33266">
    <property type="entry name" value="CHROMOSOME 15, WHOLE GENOME SHOTGUN SEQUENCE"/>
    <property type="match status" value="1"/>
</dbReference>
<reference evidence="2" key="1">
    <citation type="submission" date="2021-01" db="EMBL/GenBank/DDBJ databases">
        <title>Adiantum capillus-veneris genome.</title>
        <authorList>
            <person name="Fang Y."/>
            <person name="Liao Q."/>
        </authorList>
    </citation>
    <scope>NUCLEOTIDE SEQUENCE</scope>
    <source>
        <strain evidence="2">H3</strain>
        <tissue evidence="2">Leaf</tissue>
    </source>
</reference>
<organism evidence="2 3">
    <name type="scientific">Adiantum capillus-veneris</name>
    <name type="common">Maidenhair fern</name>
    <dbReference type="NCBI Taxonomy" id="13818"/>
    <lineage>
        <taxon>Eukaryota</taxon>
        <taxon>Viridiplantae</taxon>
        <taxon>Streptophyta</taxon>
        <taxon>Embryophyta</taxon>
        <taxon>Tracheophyta</taxon>
        <taxon>Polypodiopsida</taxon>
        <taxon>Polypodiidae</taxon>
        <taxon>Polypodiales</taxon>
        <taxon>Pteridineae</taxon>
        <taxon>Pteridaceae</taxon>
        <taxon>Vittarioideae</taxon>
        <taxon>Adiantum</taxon>
    </lineage>
</organism>
<feature type="region of interest" description="Disordered" evidence="1">
    <location>
        <begin position="175"/>
        <end position="194"/>
    </location>
</feature>
<dbReference type="EMBL" id="JABFUD020000020">
    <property type="protein sequence ID" value="KAI5063915.1"/>
    <property type="molecule type" value="Genomic_DNA"/>
</dbReference>
<proteinExistence type="predicted"/>
<accession>A0A9D4U9Z6</accession>
<dbReference type="Proteomes" id="UP000886520">
    <property type="component" value="Chromosome 20"/>
</dbReference>
<evidence type="ECO:0000256" key="1">
    <source>
        <dbReference type="SAM" id="MobiDB-lite"/>
    </source>
</evidence>